<dbReference type="HOGENOM" id="CLU_015220_0_0_1"/>
<sequence>MWTHVRSIALRRVNKRSIALSSSRQLVCHLGNTLTAKTPAFISYPLSNPRFFTSLHTESEHPSDNANPSDLNLEWKTIRVQLIDDPNNSENAAKLKEIITRADRNYDTPFLKKVFKHLQKFAPQEITFETYGLMFRIWNRMGDGDSMIATYETGIQYYGNTENPSIPELIYRFGVAGYLYQGEFDKADEILNTMDENQIQISDELHSIIMMTHAKAGNKDRVISSYHALNPEKGWWYQNVFDRVITSLGIIGEPQLAFDFYTKSRKSLHSGTLRSLLQVCINNNCPEQAAKILENRKHFDLKLNTNAYNSILLALEFLNRQDELESVLEEMKETVRLDSLTHKIIRRNESVLNEEILALAQDTRRSQYSTPEPDNTILRLIHTEKYAEAVQAAEPLMEEAKMEHFKDPSNFVENAIYIHPQKAKTVLKALAHAKETEKLARFLTHCNQYDASYRFALRSLAKFYRDQSPAGPNHTNYLVYRRLQDTDTVIYDTKAASDAFAAFNDVDALAQLYERILAVRKQWDDHAITENSEVENPVRERPLGWANFRVALKAYSTMLISNNRLDEFSSAMDQAIDAGFDLRNNFYIDLNYELKALGQRILTEKKSDTTSKKSKPLLAIPRAAELLFTDMKKRGLPANSKVLTSALETLSFGDEYQIKLLLELYQQTQADGVVFPLYACCRLLSAIFTHGTVEMSTQLFQDIKSEYVPSPETFMTKLKDKHGQVTERQIKLLAQCYYWHILKLAATKELDQAFDTLQELTQLNLEIKYMPVVRVWNLALQLRDEEKADALSQLFESNNFRMNVYDACQFARHIHANNDLERGLKMLDHFERANIEVKETTEANESQDDTVMPKVSVRPKNIDGGPQQWNWRQTKEALSVYENVLELAQERGDAELVSHLQSRIEMLFPSVLRPET</sequence>
<protein>
    <submittedName>
        <fullName evidence="1">Uncharacterized protein AlNc14C18G1890</fullName>
    </submittedName>
</protein>
<organism evidence="1">
    <name type="scientific">Albugo laibachii Nc14</name>
    <dbReference type="NCBI Taxonomy" id="890382"/>
    <lineage>
        <taxon>Eukaryota</taxon>
        <taxon>Sar</taxon>
        <taxon>Stramenopiles</taxon>
        <taxon>Oomycota</taxon>
        <taxon>Peronosporomycetes</taxon>
        <taxon>Albuginales</taxon>
        <taxon>Albuginaceae</taxon>
        <taxon>Albugo</taxon>
    </lineage>
</organism>
<dbReference type="GO" id="GO:0003729">
    <property type="term" value="F:mRNA binding"/>
    <property type="evidence" value="ECO:0007669"/>
    <property type="project" value="TreeGrafter"/>
</dbReference>
<dbReference type="InterPro" id="IPR011990">
    <property type="entry name" value="TPR-like_helical_dom_sf"/>
</dbReference>
<evidence type="ECO:0000313" key="1">
    <source>
        <dbReference type="EMBL" id="CCA16104.1"/>
    </source>
</evidence>
<dbReference type="AlphaFoldDB" id="F0W4R9"/>
<dbReference type="GO" id="GO:0140053">
    <property type="term" value="P:mitochondrial gene expression"/>
    <property type="evidence" value="ECO:0007669"/>
    <property type="project" value="TreeGrafter"/>
</dbReference>
<dbReference type="EMBL" id="FR824063">
    <property type="protein sequence ID" value="CCA16104.1"/>
    <property type="molecule type" value="Genomic_DNA"/>
</dbReference>
<proteinExistence type="predicted"/>
<reference evidence="1" key="1">
    <citation type="journal article" date="2011" name="PLoS Biol.">
        <title>Gene gain and loss during evolution of obligate parasitism in the white rust pathogen of Arabidopsis thaliana.</title>
        <authorList>
            <person name="Kemen E."/>
            <person name="Gardiner A."/>
            <person name="Schultz-Larsen T."/>
            <person name="Kemen A.C."/>
            <person name="Balmuth A.L."/>
            <person name="Robert-Seilaniantz A."/>
            <person name="Bailey K."/>
            <person name="Holub E."/>
            <person name="Studholme D.J."/>
            <person name="Maclean D."/>
            <person name="Jones J.D."/>
        </authorList>
    </citation>
    <scope>NUCLEOTIDE SEQUENCE</scope>
</reference>
<reference evidence="1" key="2">
    <citation type="submission" date="2011-02" db="EMBL/GenBank/DDBJ databases">
        <authorList>
            <person name="MacLean D."/>
        </authorList>
    </citation>
    <scope>NUCLEOTIDE SEQUENCE</scope>
</reference>
<gene>
    <name evidence="1" type="primary">AlNc14C18G1890</name>
    <name evidence="1" type="ORF">ALNC14_022470</name>
</gene>
<dbReference type="PANTHER" id="PTHR47938:SF35">
    <property type="entry name" value="PENTATRICOPEPTIDE REPEAT-CONTAINING PROTEIN 4, MITOCHONDRIAL-RELATED"/>
    <property type="match status" value="1"/>
</dbReference>
<dbReference type="PANTHER" id="PTHR47938">
    <property type="entry name" value="RESPIRATORY COMPLEX I CHAPERONE (CIA84), PUTATIVE (AFU_ORTHOLOGUE AFUA_2G06020)-RELATED"/>
    <property type="match status" value="1"/>
</dbReference>
<accession>F0W4R9</accession>
<dbReference type="GO" id="GO:0005739">
    <property type="term" value="C:mitochondrion"/>
    <property type="evidence" value="ECO:0007669"/>
    <property type="project" value="TreeGrafter"/>
</dbReference>
<dbReference type="Gene3D" id="1.25.40.10">
    <property type="entry name" value="Tetratricopeptide repeat domain"/>
    <property type="match status" value="2"/>
</dbReference>
<name>F0W4R9_9STRA</name>